<evidence type="ECO:0000313" key="2">
    <source>
        <dbReference type="Proteomes" id="UP000323067"/>
    </source>
</evidence>
<dbReference type="EMBL" id="CP023328">
    <property type="protein sequence ID" value="ATY67277.1"/>
    <property type="molecule type" value="Genomic_DNA"/>
</dbReference>
<accession>A0A2H4SVZ7</accession>
<protein>
    <submittedName>
        <fullName evidence="1">Uncharacterized protein</fullName>
    </submittedName>
</protein>
<dbReference type="VEuPathDB" id="FungiDB:A9K55_000024"/>
<sequence>MAQSVRAELTSNCTWYSKITPTGTRETKIKDDCKQPTCPASENYSGAHKRINAAATARPRKWAREIQVFIWPETFSFRRAIVVSQQMASES</sequence>
<gene>
    <name evidence="1" type="ORF">A9K55_000024</name>
</gene>
<evidence type="ECO:0000313" key="1">
    <source>
        <dbReference type="EMBL" id="ATY67277.1"/>
    </source>
</evidence>
<proteinExistence type="predicted"/>
<dbReference type="VEuPathDB" id="FungiDB:CCM_07327"/>
<organism evidence="1 2">
    <name type="scientific">Cordyceps militaris</name>
    <name type="common">Caterpillar fungus</name>
    <name type="synonym">Clavaria militaris</name>
    <dbReference type="NCBI Taxonomy" id="73501"/>
    <lineage>
        <taxon>Eukaryota</taxon>
        <taxon>Fungi</taxon>
        <taxon>Dikarya</taxon>
        <taxon>Ascomycota</taxon>
        <taxon>Pezizomycotina</taxon>
        <taxon>Sordariomycetes</taxon>
        <taxon>Hypocreomycetidae</taxon>
        <taxon>Hypocreales</taxon>
        <taxon>Cordycipitaceae</taxon>
        <taxon>Cordyceps</taxon>
    </lineage>
</organism>
<reference evidence="1 2" key="1">
    <citation type="journal article" date="2017" name="BMC Genomics">
        <title>Chromosome level assembly and secondary metabolite potential of the parasitic fungus Cordyceps militaris.</title>
        <authorList>
            <person name="Kramer G.J."/>
            <person name="Nodwell J.R."/>
        </authorList>
    </citation>
    <scope>NUCLEOTIDE SEQUENCE [LARGE SCALE GENOMIC DNA]</scope>
    <source>
        <strain evidence="1 2">ATCC 34164</strain>
    </source>
</reference>
<dbReference type="AlphaFoldDB" id="A0A2H4SVZ7"/>
<dbReference type="Proteomes" id="UP000323067">
    <property type="component" value="Chromosome i"/>
</dbReference>
<name>A0A2H4SVZ7_CORMI</name>